<accession>A0A0F4YLJ0</accession>
<comment type="caution">
    <text evidence="3">The sequence shown here is derived from an EMBL/GenBank/DDBJ whole genome shotgun (WGS) entry which is preliminary data.</text>
</comment>
<evidence type="ECO:0008006" key="5">
    <source>
        <dbReference type="Google" id="ProtNLM"/>
    </source>
</evidence>
<evidence type="ECO:0000256" key="1">
    <source>
        <dbReference type="SAM" id="MobiDB-lite"/>
    </source>
</evidence>
<gene>
    <name evidence="3" type="ORF">T310_7575</name>
</gene>
<dbReference type="AlphaFoldDB" id="A0A0F4YLJ0"/>
<feature type="region of interest" description="Disordered" evidence="1">
    <location>
        <begin position="449"/>
        <end position="481"/>
    </location>
</feature>
<dbReference type="RefSeq" id="XP_013325090.1">
    <property type="nucleotide sequence ID" value="XM_013469636.1"/>
</dbReference>
<dbReference type="Proteomes" id="UP000053958">
    <property type="component" value="Unassembled WGS sequence"/>
</dbReference>
<feature type="compositionally biased region" description="Basic and acidic residues" evidence="1">
    <location>
        <begin position="470"/>
        <end position="481"/>
    </location>
</feature>
<protein>
    <recommendedName>
        <fullName evidence="5">F-box domain-containing protein</fullName>
    </recommendedName>
</protein>
<organism evidence="3 4">
    <name type="scientific">Rasamsonia emersonii (strain ATCC 16479 / CBS 393.64 / IMI 116815)</name>
    <dbReference type="NCBI Taxonomy" id="1408163"/>
    <lineage>
        <taxon>Eukaryota</taxon>
        <taxon>Fungi</taxon>
        <taxon>Dikarya</taxon>
        <taxon>Ascomycota</taxon>
        <taxon>Pezizomycotina</taxon>
        <taxon>Eurotiomycetes</taxon>
        <taxon>Eurotiomycetidae</taxon>
        <taxon>Eurotiales</taxon>
        <taxon>Trichocomaceae</taxon>
        <taxon>Rasamsonia</taxon>
    </lineage>
</organism>
<keyword evidence="4" id="KW-1185">Reference proteome</keyword>
<dbReference type="OrthoDB" id="4524525at2759"/>
<dbReference type="GeneID" id="25319846"/>
<name>A0A0F4YLJ0_RASE3</name>
<evidence type="ECO:0000256" key="2">
    <source>
        <dbReference type="SAM" id="SignalP"/>
    </source>
</evidence>
<sequence>MIPLLWTVKIYCLACGTLIEPDARVSIRCERIKGWGPSDPEFLYLPAAQVEDMYFSKRQAWMWVSLYRLIIRDPGQSPGQQSGQDDRHQPRYRLSGIAQFTTEMMDTFLVPPDRDRAIIGRHRYRRRASTKLEAVLPDESMLPPAISPFYWDNNKKKKAKTTNDNNPRLYGYPIHARCWTLIEQVIGPGVAERHLELFLQTLKQQFRKRINPARSWAQDAWFGRYPERYVAMTAKIRYLYRDPVRIPAVRDLLNTAVQRKPKPKPKPQSNGSRRIKRRREDDDDDEAITRQYTTRRISRFSSALGRSPFGPAIDLPMDVQCLILDQLDRHDFAMLHEAFSGPAAEWRMPDSYWRSRVPRILVYEIQELLAANRDNKPVDMDMEIEIDWEYLCLQAEELIETSDGLRNRRRIMRILEKTKKRFYRMLSNNEHSRLDEEDCHEGSDCDENGYDGNCQSWNWSDGDCSFGEESLDKDNDSEGNE</sequence>
<proteinExistence type="predicted"/>
<feature type="chain" id="PRO_5002481979" description="F-box domain-containing protein" evidence="2">
    <location>
        <begin position="17"/>
        <end position="481"/>
    </location>
</feature>
<feature type="signal peptide" evidence="2">
    <location>
        <begin position="1"/>
        <end position="16"/>
    </location>
</feature>
<evidence type="ECO:0000313" key="3">
    <source>
        <dbReference type="EMBL" id="KKA18478.1"/>
    </source>
</evidence>
<feature type="region of interest" description="Disordered" evidence="1">
    <location>
        <begin position="255"/>
        <end position="288"/>
    </location>
</feature>
<dbReference type="EMBL" id="LASV01000452">
    <property type="protein sequence ID" value="KKA18478.1"/>
    <property type="molecule type" value="Genomic_DNA"/>
</dbReference>
<evidence type="ECO:0000313" key="4">
    <source>
        <dbReference type="Proteomes" id="UP000053958"/>
    </source>
</evidence>
<reference evidence="3 4" key="1">
    <citation type="submission" date="2015-04" db="EMBL/GenBank/DDBJ databases">
        <authorList>
            <person name="Heijne W.H."/>
            <person name="Fedorova N.D."/>
            <person name="Nierman W.C."/>
            <person name="Vollebregt A.W."/>
            <person name="Zhao Z."/>
            <person name="Wu L."/>
            <person name="Kumar M."/>
            <person name="Stam H."/>
            <person name="van den Berg M.A."/>
            <person name="Pel H.J."/>
        </authorList>
    </citation>
    <scope>NUCLEOTIDE SEQUENCE [LARGE SCALE GENOMIC DNA]</scope>
    <source>
        <strain evidence="3 4">CBS 393.64</strain>
    </source>
</reference>
<keyword evidence="2" id="KW-0732">Signal</keyword>